<dbReference type="Gene3D" id="3.30.70.580">
    <property type="entry name" value="Pseudouridine synthase I, catalytic domain, N-terminal subdomain"/>
    <property type="match status" value="1"/>
</dbReference>
<reference evidence="6" key="2">
    <citation type="journal article" date="2021" name="Sci. Rep.">
        <title>The distribution of antibiotic resistance genes in chicken gut microbiota commensals.</title>
        <authorList>
            <person name="Juricova H."/>
            <person name="Matiasovicova J."/>
            <person name="Kubasova T."/>
            <person name="Cejkova D."/>
            <person name="Rychlik I."/>
        </authorList>
    </citation>
    <scope>NUCLEOTIDE SEQUENCE</scope>
    <source>
        <strain evidence="6">An420c</strain>
    </source>
</reference>
<dbReference type="InterPro" id="IPR020103">
    <property type="entry name" value="PsdUridine_synth_cat_dom_sf"/>
</dbReference>
<dbReference type="GO" id="GO:0003723">
    <property type="term" value="F:RNA binding"/>
    <property type="evidence" value="ECO:0007669"/>
    <property type="project" value="UniProtKB-KW"/>
</dbReference>
<dbReference type="Gene3D" id="3.10.290.10">
    <property type="entry name" value="RNA-binding S4 domain"/>
    <property type="match status" value="1"/>
</dbReference>
<organism evidence="6 7">
    <name type="scientific">Mordavella massiliensis</name>
    <dbReference type="NCBI Taxonomy" id="1871024"/>
    <lineage>
        <taxon>Bacteria</taxon>
        <taxon>Bacillati</taxon>
        <taxon>Bacillota</taxon>
        <taxon>Clostridia</taxon>
        <taxon>Eubacteriales</taxon>
        <taxon>Clostridiaceae</taxon>
        <taxon>Mordavella</taxon>
    </lineage>
</organism>
<dbReference type="NCBIfam" id="TIGR00093">
    <property type="entry name" value="pseudouridine synthase"/>
    <property type="match status" value="1"/>
</dbReference>
<sequence length="248" mass="28396">MPRLNKYLSEAGVCSRREADRLIQAGKVTVDGRKAVPGMQVEPGQVVKVGKKEIREKNRKVVLAVYKPAGIVCTEDRREKKNIIRYLDYPIRVTYAGRLDKNSEGLLIMTNDGDLINGMMRARFLHEKEYQVKVDRPVTEEFLKKMREGVHIRDEEKGLDEVTRPCQAKAIGKYTFSITLTQGLNRQIRRMCEACGYKVERLLRVRIMNIRLGNMKPGDVRELSEQELKELYGEIKAGQDAGTGRDLK</sequence>
<dbReference type="SUPFAM" id="SSF55120">
    <property type="entry name" value="Pseudouridine synthase"/>
    <property type="match status" value="1"/>
</dbReference>
<dbReference type="AlphaFoldDB" id="A0A938X1D2"/>
<keyword evidence="2 4" id="KW-0413">Isomerase</keyword>
<dbReference type="Pfam" id="PF00849">
    <property type="entry name" value="PseudoU_synth_2"/>
    <property type="match status" value="1"/>
</dbReference>
<dbReference type="PROSITE" id="PS50889">
    <property type="entry name" value="S4"/>
    <property type="match status" value="1"/>
</dbReference>
<dbReference type="CDD" id="cd00165">
    <property type="entry name" value="S4"/>
    <property type="match status" value="1"/>
</dbReference>
<dbReference type="EC" id="5.4.99.-" evidence="4"/>
<dbReference type="InterPro" id="IPR002942">
    <property type="entry name" value="S4_RNA-bd"/>
</dbReference>
<dbReference type="FunFam" id="3.10.290.10:FF:000003">
    <property type="entry name" value="Pseudouridine synthase"/>
    <property type="match status" value="1"/>
</dbReference>
<dbReference type="InterPro" id="IPR018496">
    <property type="entry name" value="PsdUridine_synth_RsuA/RluB_CS"/>
</dbReference>
<dbReference type="Gene3D" id="3.30.70.1560">
    <property type="entry name" value="Alpha-L RNA-binding motif"/>
    <property type="match status" value="1"/>
</dbReference>
<dbReference type="PANTHER" id="PTHR47683:SF2">
    <property type="entry name" value="RNA-BINDING S4 DOMAIN-CONTAINING PROTEIN"/>
    <property type="match status" value="1"/>
</dbReference>
<dbReference type="PANTHER" id="PTHR47683">
    <property type="entry name" value="PSEUDOURIDINE SYNTHASE FAMILY PROTEIN-RELATED"/>
    <property type="match status" value="1"/>
</dbReference>
<evidence type="ECO:0000256" key="1">
    <source>
        <dbReference type="ARBA" id="ARBA00008348"/>
    </source>
</evidence>
<dbReference type="InterPro" id="IPR050343">
    <property type="entry name" value="RsuA_PseudoU_synthase"/>
</dbReference>
<dbReference type="InterPro" id="IPR000748">
    <property type="entry name" value="PsdUridine_synth_RsuA/RluB/E/F"/>
</dbReference>
<feature type="domain" description="RNA-binding S4" evidence="5">
    <location>
        <begin position="2"/>
        <end position="67"/>
    </location>
</feature>
<dbReference type="InterPro" id="IPR006145">
    <property type="entry name" value="PsdUridine_synth_RsuA/RluA"/>
</dbReference>
<comment type="similarity">
    <text evidence="1 4">Belongs to the pseudouridine synthase RsuA family.</text>
</comment>
<keyword evidence="3" id="KW-0694">RNA-binding</keyword>
<dbReference type="Proteomes" id="UP000713880">
    <property type="component" value="Unassembled WGS sequence"/>
</dbReference>
<dbReference type="Pfam" id="PF01479">
    <property type="entry name" value="S4"/>
    <property type="match status" value="1"/>
</dbReference>
<keyword evidence="7" id="KW-1185">Reference proteome</keyword>
<comment type="caution">
    <text evidence="6">The sequence shown here is derived from an EMBL/GenBank/DDBJ whole genome shotgun (WGS) entry which is preliminary data.</text>
</comment>
<protein>
    <recommendedName>
        <fullName evidence="4">Pseudouridine synthase</fullName>
        <ecNumber evidence="4">5.4.99.-</ecNumber>
    </recommendedName>
</protein>
<name>A0A938X1D2_9CLOT</name>
<dbReference type="PROSITE" id="PS01149">
    <property type="entry name" value="PSI_RSU"/>
    <property type="match status" value="1"/>
</dbReference>
<dbReference type="InterPro" id="IPR036986">
    <property type="entry name" value="S4_RNA-bd_sf"/>
</dbReference>
<evidence type="ECO:0000256" key="2">
    <source>
        <dbReference type="ARBA" id="ARBA00023235"/>
    </source>
</evidence>
<dbReference type="RefSeq" id="WP_204908817.1">
    <property type="nucleotide sequence ID" value="NZ_JACJLV010000017.1"/>
</dbReference>
<dbReference type="InterPro" id="IPR020094">
    <property type="entry name" value="TruA/RsuA/RluB/E/F_N"/>
</dbReference>
<accession>A0A938X1D2</accession>
<dbReference type="SUPFAM" id="SSF55174">
    <property type="entry name" value="Alpha-L RNA-binding motif"/>
    <property type="match status" value="1"/>
</dbReference>
<evidence type="ECO:0000256" key="4">
    <source>
        <dbReference type="RuleBase" id="RU003887"/>
    </source>
</evidence>
<gene>
    <name evidence="6" type="ORF">H6A13_06580</name>
</gene>
<dbReference type="GO" id="GO:0120159">
    <property type="term" value="F:rRNA pseudouridine synthase activity"/>
    <property type="evidence" value="ECO:0007669"/>
    <property type="project" value="UniProtKB-ARBA"/>
</dbReference>
<dbReference type="SMART" id="SM00363">
    <property type="entry name" value="S4"/>
    <property type="match status" value="1"/>
</dbReference>
<evidence type="ECO:0000256" key="3">
    <source>
        <dbReference type="PROSITE-ProRule" id="PRU00182"/>
    </source>
</evidence>
<reference evidence="6" key="1">
    <citation type="submission" date="2020-08" db="EMBL/GenBank/DDBJ databases">
        <authorList>
            <person name="Cejkova D."/>
            <person name="Kubasova T."/>
            <person name="Jahodarova E."/>
            <person name="Rychlik I."/>
        </authorList>
    </citation>
    <scope>NUCLEOTIDE SEQUENCE</scope>
    <source>
        <strain evidence="6">An420c</strain>
    </source>
</reference>
<dbReference type="FunFam" id="3.30.70.1560:FF:000002">
    <property type="entry name" value="Pseudouridine synthase"/>
    <property type="match status" value="1"/>
</dbReference>
<dbReference type="EMBL" id="JACJLV010000017">
    <property type="protein sequence ID" value="MBM6826770.1"/>
    <property type="molecule type" value="Genomic_DNA"/>
</dbReference>
<dbReference type="InterPro" id="IPR042092">
    <property type="entry name" value="PsdUridine_s_RsuA/RluB/E/F_cat"/>
</dbReference>
<proteinExistence type="inferred from homology"/>
<evidence type="ECO:0000313" key="6">
    <source>
        <dbReference type="EMBL" id="MBM6826770.1"/>
    </source>
</evidence>
<evidence type="ECO:0000313" key="7">
    <source>
        <dbReference type="Proteomes" id="UP000713880"/>
    </source>
</evidence>
<evidence type="ECO:0000259" key="5">
    <source>
        <dbReference type="SMART" id="SM00363"/>
    </source>
</evidence>
<dbReference type="GO" id="GO:0000455">
    <property type="term" value="P:enzyme-directed rRNA pseudouridine synthesis"/>
    <property type="evidence" value="ECO:0007669"/>
    <property type="project" value="UniProtKB-ARBA"/>
</dbReference>